<dbReference type="SUPFAM" id="SSF52540">
    <property type="entry name" value="P-loop containing nucleoside triphosphate hydrolases"/>
    <property type="match status" value="1"/>
</dbReference>
<organism evidence="3">
    <name type="scientific">Escherichia coli</name>
    <dbReference type="NCBI Taxonomy" id="562"/>
    <lineage>
        <taxon>Bacteria</taxon>
        <taxon>Pseudomonadati</taxon>
        <taxon>Pseudomonadota</taxon>
        <taxon>Gammaproteobacteria</taxon>
        <taxon>Enterobacterales</taxon>
        <taxon>Enterobacteriaceae</taxon>
        <taxon>Escherichia</taxon>
    </lineage>
</organism>
<dbReference type="InterPro" id="IPR011629">
    <property type="entry name" value="CobW-like_C"/>
</dbReference>
<dbReference type="SMART" id="SM00833">
    <property type="entry name" value="CobW_C"/>
    <property type="match status" value="1"/>
</dbReference>
<geneLocation type="plasmid" evidence="3">
    <name>pESBL2082-IncF</name>
</geneLocation>
<reference evidence="3" key="1">
    <citation type="journal article" date="2021" name="Sci. Rep.">
        <title>Antibiotic resistance plasmid composition and architecture in Escherichia coli isolates from meat.</title>
        <authorList>
            <person name="Darphorn T.S."/>
            <person name="Bel K."/>
            <person name="Koenders-van Sint Anneland B.B."/>
            <person name="Brul S."/>
            <person name="Ter Kuile B.H."/>
        </authorList>
    </citation>
    <scope>NUCLEOTIDE SEQUENCE</scope>
    <source>
        <strain evidence="3">ESBL2082</strain>
    </source>
</reference>
<keyword evidence="3" id="KW-0614">Plasmid</keyword>
<proteinExistence type="predicted"/>
<evidence type="ECO:0000259" key="2">
    <source>
        <dbReference type="SMART" id="SM00833"/>
    </source>
</evidence>
<evidence type="ECO:0000313" key="3">
    <source>
        <dbReference type="EMBL" id="QRG43124.1"/>
    </source>
</evidence>
<evidence type="ECO:0000256" key="1">
    <source>
        <dbReference type="ARBA" id="ARBA00045658"/>
    </source>
</evidence>
<dbReference type="Gene3D" id="3.40.50.300">
    <property type="entry name" value="P-loop containing nucleotide triphosphate hydrolases"/>
    <property type="match status" value="1"/>
</dbReference>
<dbReference type="Pfam" id="PF02492">
    <property type="entry name" value="cobW"/>
    <property type="match status" value="1"/>
</dbReference>
<name>A0A890DEW3_ECOLX</name>
<feature type="domain" description="CobW C-terminal" evidence="2">
    <location>
        <begin position="266"/>
        <end position="386"/>
    </location>
</feature>
<accession>A0A890DEW3</accession>
<dbReference type="AlphaFoldDB" id="A0A890DEW3"/>
<dbReference type="PANTHER" id="PTHR43603:SF1">
    <property type="entry name" value="ZINC-REGULATED GTPASE METALLOPROTEIN ACTIVATOR 1"/>
    <property type="match status" value="1"/>
</dbReference>
<dbReference type="InterPro" id="IPR003495">
    <property type="entry name" value="CobW/HypB/UreG_nucleotide-bd"/>
</dbReference>
<sequence>MYHQAPSSLTNWCTADMETTPVIILNGFLGAGKTTLLKNLLIQAHEKQLSVSVIVNDMSELDVDGVLIANTDIVDAKDNNFVSITADSISSPAGLKKMDLAINHLLDHNKPDVMLIETSGSSHPLPLVKYLRRHSRVRLKAFLTLVDTVMLHEDYNDGKKLIPTLQENLRHNKRGLENLLAEQIMFCNRLLLTRNDRLPFDIISAVAKAIHPLNPSVDVLAVSWGNIELSTLLAIPDYNFDRVELLISELEALVGNMDTPCNNEELIWRVIRDDRPFHPQRLWDTCHRFMGMGVYRSKGFFWLPGRDDLALLWNQSAGSISLALIGYWKAGVLEHTDNNLTREERSALQRHIDTASGRFGDRCCQLTIIGNATEVNDFTHALSLCLLTEEEIQWWMSGGVFPDPWPQKVTRLS</sequence>
<comment type="function">
    <text evidence="1">Zinc chaperone that directly transfers zinc cofactor to target proteins, thereby activating them. Zinc is transferred from the CXCC motif in the GTPase domain to the zinc binding site in target proteins in a process requiring GTP hydrolysis.</text>
</comment>
<dbReference type="Pfam" id="PF07683">
    <property type="entry name" value="CobW_C"/>
    <property type="match status" value="1"/>
</dbReference>
<dbReference type="EMBL" id="MW390517">
    <property type="protein sequence ID" value="QRG43124.1"/>
    <property type="molecule type" value="Genomic_DNA"/>
</dbReference>
<dbReference type="InterPro" id="IPR027417">
    <property type="entry name" value="P-loop_NTPase"/>
</dbReference>
<dbReference type="PANTHER" id="PTHR43603">
    <property type="entry name" value="COBW DOMAIN-CONTAINING PROTEIN DDB_G0274527"/>
    <property type="match status" value="1"/>
</dbReference>
<protein>
    <submittedName>
        <fullName evidence="3">Metal chaperone, involved in Zn homeostasis</fullName>
    </submittedName>
</protein>
<dbReference type="InterPro" id="IPR051927">
    <property type="entry name" value="Zn_Chap_cDPG_Synth"/>
</dbReference>